<proteinExistence type="inferred from homology"/>
<dbReference type="SUPFAM" id="SSF52540">
    <property type="entry name" value="P-loop containing nucleoside triphosphate hydrolases"/>
    <property type="match status" value="2"/>
</dbReference>
<dbReference type="Pfam" id="PF02463">
    <property type="entry name" value="SMC_N"/>
    <property type="match status" value="1"/>
</dbReference>
<dbReference type="PIRSF" id="PIRSF003128">
    <property type="entry name" value="RecN"/>
    <property type="match status" value="1"/>
</dbReference>
<evidence type="ECO:0000256" key="9">
    <source>
        <dbReference type="SAM" id="Coils"/>
    </source>
</evidence>
<evidence type="ECO:0000256" key="7">
    <source>
        <dbReference type="ARBA" id="ARBA00023204"/>
    </source>
</evidence>
<evidence type="ECO:0000256" key="3">
    <source>
        <dbReference type="ARBA" id="ARBA00021315"/>
    </source>
</evidence>
<keyword evidence="9" id="KW-0175">Coiled coil</keyword>
<dbReference type="FunFam" id="3.40.50.300:FF:000356">
    <property type="entry name" value="DNA repair protein RecN"/>
    <property type="match status" value="1"/>
</dbReference>
<dbReference type="Gene3D" id="3.40.50.300">
    <property type="entry name" value="P-loop containing nucleotide triphosphate hydrolases"/>
    <property type="match status" value="2"/>
</dbReference>
<feature type="domain" description="RecF/RecN/SMC N-terminal" evidence="10">
    <location>
        <begin position="1"/>
        <end position="514"/>
    </location>
</feature>
<keyword evidence="4" id="KW-0547">Nucleotide-binding</keyword>
<evidence type="ECO:0000256" key="8">
    <source>
        <dbReference type="ARBA" id="ARBA00033408"/>
    </source>
</evidence>
<evidence type="ECO:0000256" key="1">
    <source>
        <dbReference type="ARBA" id="ARBA00003618"/>
    </source>
</evidence>
<dbReference type="AlphaFoldDB" id="A0A3B0Z1N2"/>
<dbReference type="GO" id="GO:0006310">
    <property type="term" value="P:DNA recombination"/>
    <property type="evidence" value="ECO:0007669"/>
    <property type="project" value="InterPro"/>
</dbReference>
<dbReference type="NCBIfam" id="TIGR00634">
    <property type="entry name" value="recN"/>
    <property type="match status" value="1"/>
</dbReference>
<keyword evidence="5" id="KW-0227">DNA damage</keyword>
<dbReference type="InterPro" id="IPR027417">
    <property type="entry name" value="P-loop_NTPase"/>
</dbReference>
<dbReference type="CDD" id="cd03241">
    <property type="entry name" value="ABC_RecN"/>
    <property type="match status" value="2"/>
</dbReference>
<protein>
    <recommendedName>
        <fullName evidence="3">DNA repair protein RecN</fullName>
    </recommendedName>
    <alternativeName>
        <fullName evidence="8">Recombination protein N</fullName>
    </alternativeName>
</protein>
<accession>A0A3B0Z1N2</accession>
<evidence type="ECO:0000256" key="5">
    <source>
        <dbReference type="ARBA" id="ARBA00022763"/>
    </source>
</evidence>
<dbReference type="FunFam" id="3.40.50.300:FF:000319">
    <property type="entry name" value="DNA repair protein RecN"/>
    <property type="match status" value="1"/>
</dbReference>
<keyword evidence="6" id="KW-0067">ATP-binding</keyword>
<dbReference type="PANTHER" id="PTHR11059:SF0">
    <property type="entry name" value="DNA REPAIR PROTEIN RECN"/>
    <property type="match status" value="1"/>
</dbReference>
<evidence type="ECO:0000256" key="2">
    <source>
        <dbReference type="ARBA" id="ARBA00009441"/>
    </source>
</evidence>
<evidence type="ECO:0000313" key="11">
    <source>
        <dbReference type="EMBL" id="VAW85571.1"/>
    </source>
</evidence>
<reference evidence="11" key="1">
    <citation type="submission" date="2018-06" db="EMBL/GenBank/DDBJ databases">
        <authorList>
            <person name="Zhirakovskaya E."/>
        </authorList>
    </citation>
    <scope>NUCLEOTIDE SEQUENCE</scope>
</reference>
<dbReference type="GO" id="GO:0005524">
    <property type="term" value="F:ATP binding"/>
    <property type="evidence" value="ECO:0007669"/>
    <property type="project" value="UniProtKB-KW"/>
</dbReference>
<dbReference type="GO" id="GO:0006281">
    <property type="term" value="P:DNA repair"/>
    <property type="evidence" value="ECO:0007669"/>
    <property type="project" value="UniProtKB-KW"/>
</dbReference>
<feature type="coiled-coil region" evidence="9">
    <location>
        <begin position="270"/>
        <end position="381"/>
    </location>
</feature>
<keyword evidence="7" id="KW-0234">DNA repair</keyword>
<name>A0A3B0Z1N2_9ZZZZ</name>
<evidence type="ECO:0000256" key="6">
    <source>
        <dbReference type="ARBA" id="ARBA00022840"/>
    </source>
</evidence>
<dbReference type="GO" id="GO:0043590">
    <property type="term" value="C:bacterial nucleoid"/>
    <property type="evidence" value="ECO:0007669"/>
    <property type="project" value="TreeGrafter"/>
</dbReference>
<dbReference type="PANTHER" id="PTHR11059">
    <property type="entry name" value="DNA REPAIR PROTEIN RECN"/>
    <property type="match status" value="1"/>
</dbReference>
<organism evidence="11">
    <name type="scientific">hydrothermal vent metagenome</name>
    <dbReference type="NCBI Taxonomy" id="652676"/>
    <lineage>
        <taxon>unclassified sequences</taxon>
        <taxon>metagenomes</taxon>
        <taxon>ecological metagenomes</taxon>
    </lineage>
</organism>
<dbReference type="NCBIfam" id="NF008121">
    <property type="entry name" value="PRK10869.1"/>
    <property type="match status" value="1"/>
</dbReference>
<comment type="similarity">
    <text evidence="2">Belongs to the RecN family.</text>
</comment>
<evidence type="ECO:0000256" key="4">
    <source>
        <dbReference type="ARBA" id="ARBA00022741"/>
    </source>
</evidence>
<gene>
    <name evidence="11" type="ORF">MNBD_GAMMA18-2465</name>
</gene>
<dbReference type="GO" id="GO:0009432">
    <property type="term" value="P:SOS response"/>
    <property type="evidence" value="ECO:0007669"/>
    <property type="project" value="TreeGrafter"/>
</dbReference>
<dbReference type="InterPro" id="IPR003395">
    <property type="entry name" value="RecF/RecN/SMC_N"/>
</dbReference>
<comment type="function">
    <text evidence="1">May be involved in recombinational repair of damaged DNA.</text>
</comment>
<dbReference type="EMBL" id="UOFP01000099">
    <property type="protein sequence ID" value="VAW85571.1"/>
    <property type="molecule type" value="Genomic_DNA"/>
</dbReference>
<dbReference type="InterPro" id="IPR004604">
    <property type="entry name" value="DNA_recomb/repair_RecN"/>
</dbReference>
<sequence>MLSHIHIRNFTIVELLELDLAPGMSSLTGETGAGKSILLDALGLALGDRAESGVVRHGCDRAEINASFDLSDEPAIRQWLSGRELDMEGECIIRRTLSKDGRSKGYINGQPQPLGTLRELGEMLVDIHGQHAHQALLRREQQRETLDQYAANNSCLKQLNQAYRHWSQLNQQLTALQSDKQERNAKLELLHYQVRELTQLNPQADELEPLDQEHQRLAHANRLLESSQLALQQLHEDDQGALISQLQRITRELGELKTIDTALIPICELLESASIQLDEAVTELRHYQDSVDIDPQQLQQVEARLSELHEMARKHNCRPEQLYDHQQQLQQQLEEIKNAEIKYGTLEGEISQAAAQYQALADKLTRTRQNAAKKLERAVTDNLQRLSMNGSRFEIAMIPLNDGEFAPHGQEKIEFLISTNLGQPAQPMSKIASGGELSRISLAIQVVASRVHGIATIIFDEVDVGIGGGTAEIVGQMLRALGEHRQVLCVTHQPQVASQGHQQLQVRKQTDKTSTTTTITELAEDARIDELARMLGGITITDQTQAHAREMLALAQQNNQ</sequence>
<evidence type="ECO:0000259" key="10">
    <source>
        <dbReference type="Pfam" id="PF02463"/>
    </source>
</evidence>